<evidence type="ECO:0000259" key="1">
    <source>
        <dbReference type="Pfam" id="PF01052"/>
    </source>
</evidence>
<dbReference type="AlphaFoldDB" id="A0A1H9JY19"/>
<dbReference type="SUPFAM" id="SSF101801">
    <property type="entry name" value="Surface presentation of antigens (SPOA)"/>
    <property type="match status" value="1"/>
</dbReference>
<name>A0A1H9JY19_9GAMM</name>
<organism evidence="2 3">
    <name type="scientific">Rosenbergiella nectarea</name>
    <dbReference type="NCBI Taxonomy" id="988801"/>
    <lineage>
        <taxon>Bacteria</taxon>
        <taxon>Pseudomonadati</taxon>
        <taxon>Pseudomonadota</taxon>
        <taxon>Gammaproteobacteria</taxon>
        <taxon>Enterobacterales</taxon>
        <taxon>Erwiniaceae</taxon>
        <taxon>Rosenbergiella</taxon>
    </lineage>
</organism>
<evidence type="ECO:0000313" key="2">
    <source>
        <dbReference type="EMBL" id="SEQ91690.1"/>
    </source>
</evidence>
<evidence type="ECO:0000313" key="3">
    <source>
        <dbReference type="Proteomes" id="UP000242515"/>
    </source>
</evidence>
<dbReference type="RefSeq" id="WP_177173136.1">
    <property type="nucleotide sequence ID" value="NZ_FOGC01000008.1"/>
</dbReference>
<feature type="domain" description="Flagellar motor switch protein FliN-like C-terminal" evidence="1">
    <location>
        <begin position="212"/>
        <end position="273"/>
    </location>
</feature>
<proteinExistence type="predicted"/>
<keyword evidence="2" id="KW-0969">Cilium</keyword>
<protein>
    <submittedName>
        <fullName evidence="2">Flagellar motor switch protein FliM</fullName>
    </submittedName>
</protein>
<dbReference type="STRING" id="988801.SAMN05216522_108126"/>
<dbReference type="InterPro" id="IPR036429">
    <property type="entry name" value="SpoA-like_sf"/>
</dbReference>
<keyword evidence="3" id="KW-1185">Reference proteome</keyword>
<dbReference type="Proteomes" id="UP000242515">
    <property type="component" value="Unassembled WGS sequence"/>
</dbReference>
<accession>A0A1H9JY19</accession>
<sequence>MVSAKDTLKKLNIDGEDNVLPLAVSQLGKPWHKLAEHINKNYDNFDVSVSRYFLNKFRINTSLANIIFSIEENKKCHQLYSCSAGKIAFEIDRPLLLTLLNDFYGVTDNTELNETTEITQTELRLQERLGDEISQIFLTPEVIGLPITLQPHHNQQHSQWAWSLSFQLRGYPQGVITLHFDHQLIDHILSGLRQENEQAVHTALSGDQLERQLCRVPFTLTAQLASVETTLERLLTLQVEEVLPIFLNESVPVILGDEVLFQAKVSEHQGQLVLSDFIDHYTR</sequence>
<dbReference type="InterPro" id="IPR001543">
    <property type="entry name" value="FliN-like_C"/>
</dbReference>
<keyword evidence="2" id="KW-0966">Cell projection</keyword>
<dbReference type="EMBL" id="FOGC01000008">
    <property type="protein sequence ID" value="SEQ91690.1"/>
    <property type="molecule type" value="Genomic_DNA"/>
</dbReference>
<gene>
    <name evidence="2" type="ORF">SAMN05216522_108126</name>
</gene>
<dbReference type="Pfam" id="PF01052">
    <property type="entry name" value="FliMN_C"/>
    <property type="match status" value="1"/>
</dbReference>
<keyword evidence="2" id="KW-0282">Flagellum</keyword>
<reference evidence="3" key="1">
    <citation type="submission" date="2016-10" db="EMBL/GenBank/DDBJ databases">
        <authorList>
            <person name="Varghese N."/>
            <person name="Submissions S."/>
        </authorList>
    </citation>
    <scope>NUCLEOTIDE SEQUENCE [LARGE SCALE GENOMIC DNA]</scope>
    <source>
        <strain evidence="3">8N4</strain>
    </source>
</reference>